<dbReference type="GO" id="GO:0016787">
    <property type="term" value="F:hydrolase activity"/>
    <property type="evidence" value="ECO:0007669"/>
    <property type="project" value="UniProtKB-KW"/>
</dbReference>
<gene>
    <name evidence="5" type="ORF">HA48_05980</name>
</gene>
<evidence type="ECO:0000256" key="3">
    <source>
        <dbReference type="RuleBase" id="RU003476"/>
    </source>
</evidence>
<protein>
    <submittedName>
        <fullName evidence="5">DNA mismatch repair protein MutT</fullName>
    </submittedName>
</protein>
<dbReference type="PANTHER" id="PTHR16099">
    <property type="entry name" value="8-OXO-DGTP DIPHOSPHATES NUDT15"/>
    <property type="match status" value="1"/>
</dbReference>
<dbReference type="SUPFAM" id="SSF55811">
    <property type="entry name" value="Nudix"/>
    <property type="match status" value="1"/>
</dbReference>
<name>A0A1X1DBR2_9GAMM</name>
<dbReference type="PANTHER" id="PTHR16099:SF5">
    <property type="entry name" value="NUCLEOTIDE TRIPHOSPHATE DIPHOSPHATASE NUDT15"/>
    <property type="match status" value="1"/>
</dbReference>
<dbReference type="InterPro" id="IPR000086">
    <property type="entry name" value="NUDIX_hydrolase_dom"/>
</dbReference>
<comment type="similarity">
    <text evidence="3">Belongs to the Nudix hydrolase family.</text>
</comment>
<dbReference type="PROSITE" id="PS00893">
    <property type="entry name" value="NUDIX_BOX"/>
    <property type="match status" value="1"/>
</dbReference>
<dbReference type="Gene3D" id="3.90.79.10">
    <property type="entry name" value="Nucleoside Triphosphate Pyrophosphohydrolase"/>
    <property type="match status" value="1"/>
</dbReference>
<proteinExistence type="inferred from homology"/>
<dbReference type="InterPro" id="IPR015797">
    <property type="entry name" value="NUDIX_hydrolase-like_dom_sf"/>
</dbReference>
<keyword evidence="2 3" id="KW-0378">Hydrolase</keyword>
<accession>A0A1X1DBR2</accession>
<comment type="caution">
    <text evidence="5">The sequence shown here is derived from an EMBL/GenBank/DDBJ whole genome shotgun (WGS) entry which is preliminary data.</text>
</comment>
<dbReference type="InterPro" id="IPR020476">
    <property type="entry name" value="Nudix_hydrolase"/>
</dbReference>
<dbReference type="RefSeq" id="WP_128600230.1">
    <property type="nucleotide sequence ID" value="NZ_MLFS01000011.1"/>
</dbReference>
<evidence type="ECO:0000256" key="1">
    <source>
        <dbReference type="ARBA" id="ARBA00001946"/>
    </source>
</evidence>
<organism evidence="5 6">
    <name type="scientific">Pantoea wallisii</name>
    <dbReference type="NCBI Taxonomy" id="1076551"/>
    <lineage>
        <taxon>Bacteria</taxon>
        <taxon>Pseudomonadati</taxon>
        <taxon>Pseudomonadota</taxon>
        <taxon>Gammaproteobacteria</taxon>
        <taxon>Enterobacterales</taxon>
        <taxon>Erwiniaceae</taxon>
        <taxon>Pantoea</taxon>
    </lineage>
</organism>
<dbReference type="PRINTS" id="PR00502">
    <property type="entry name" value="NUDIXFAMILY"/>
</dbReference>
<keyword evidence="6" id="KW-1185">Reference proteome</keyword>
<dbReference type="STRING" id="1076551.HA48_05980"/>
<dbReference type="CDD" id="cd04678">
    <property type="entry name" value="NUDIX_MTH2_Nudt15"/>
    <property type="match status" value="1"/>
</dbReference>
<dbReference type="AlphaFoldDB" id="A0A1X1DBR2"/>
<evidence type="ECO:0000259" key="4">
    <source>
        <dbReference type="PROSITE" id="PS51462"/>
    </source>
</evidence>
<dbReference type="EMBL" id="MLFS01000011">
    <property type="protein sequence ID" value="ORM74126.1"/>
    <property type="molecule type" value="Genomic_DNA"/>
</dbReference>
<dbReference type="FunFam" id="3.90.79.10:FF:000060">
    <property type="entry name" value="Nudix hydrolase 1"/>
    <property type="match status" value="1"/>
</dbReference>
<dbReference type="InterPro" id="IPR020084">
    <property type="entry name" value="NUDIX_hydrolase_CS"/>
</dbReference>
<dbReference type="PROSITE" id="PS51462">
    <property type="entry name" value="NUDIX"/>
    <property type="match status" value="1"/>
</dbReference>
<evidence type="ECO:0000313" key="6">
    <source>
        <dbReference type="Proteomes" id="UP000193104"/>
    </source>
</evidence>
<evidence type="ECO:0000256" key="2">
    <source>
        <dbReference type="ARBA" id="ARBA00022801"/>
    </source>
</evidence>
<feature type="domain" description="Nudix hydrolase" evidence="4">
    <location>
        <begin position="2"/>
        <end position="131"/>
    </location>
</feature>
<evidence type="ECO:0000313" key="5">
    <source>
        <dbReference type="EMBL" id="ORM74126.1"/>
    </source>
</evidence>
<dbReference type="OrthoDB" id="9787476at2"/>
<comment type="cofactor">
    <cofactor evidence="1">
        <name>Mg(2+)</name>
        <dbReference type="ChEBI" id="CHEBI:18420"/>
    </cofactor>
</comment>
<dbReference type="Proteomes" id="UP000193104">
    <property type="component" value="Unassembled WGS sequence"/>
</dbReference>
<reference evidence="5 6" key="1">
    <citation type="journal article" date="2017" name="Antonie Van Leeuwenhoek">
        <title>Phylogenomic resolution of the bacterial genus Pantoea and its relationship with Erwinia and Tatumella.</title>
        <authorList>
            <person name="Palmer M."/>
            <person name="Steenkamp E.T."/>
            <person name="Coetzee M.P."/>
            <person name="Chan W.Y."/>
            <person name="van Zyl E."/>
            <person name="De Maayer P."/>
            <person name="Coutinho T.A."/>
            <person name="Blom J."/>
            <person name="Smits T.H."/>
            <person name="Duffy B."/>
            <person name="Venter S.N."/>
        </authorList>
    </citation>
    <scope>NUCLEOTIDE SEQUENCE [LARGE SCALE GENOMIC DNA]</scope>
    <source>
        <strain evidence="5 6">LMG 26277</strain>
    </source>
</reference>
<sequence>MSPQIGVGVLVFRNGKVLLGRRKGSHGAGDWSAPGGHLEFGESPEACAQREVLEETGLQINGLSHGAFVSDIFPEVNKHYITLFMVAHEIRGEPQRLEPEKCEGWQWFAPDALPEPLFAPLRSWITRDGLAALQDLARQRGQ</sequence>
<dbReference type="Pfam" id="PF00293">
    <property type="entry name" value="NUDIX"/>
    <property type="match status" value="1"/>
</dbReference>